<evidence type="ECO:0000256" key="1">
    <source>
        <dbReference type="SAM" id="MobiDB-lite"/>
    </source>
</evidence>
<reference evidence="2 3" key="1">
    <citation type="journal article" date="2019" name="Int. J. Syst. Evol. Microbiol.">
        <title>The Global Catalogue of Microorganisms (GCM) 10K type strain sequencing project: providing services to taxonomists for standard genome sequencing and annotation.</title>
        <authorList>
            <consortium name="The Broad Institute Genomics Platform"/>
            <consortium name="The Broad Institute Genome Sequencing Center for Infectious Disease"/>
            <person name="Wu L."/>
            <person name="Ma J."/>
        </authorList>
    </citation>
    <scope>NUCLEOTIDE SEQUENCE [LARGE SCALE GENOMIC DNA]</scope>
    <source>
        <strain evidence="2 3">JCM 10696</strain>
    </source>
</reference>
<proteinExistence type="predicted"/>
<evidence type="ECO:0000313" key="2">
    <source>
        <dbReference type="EMBL" id="GAA0936050.1"/>
    </source>
</evidence>
<dbReference type="RefSeq" id="WP_344235533.1">
    <property type="nucleotide sequence ID" value="NZ_BAAAHH010000001.1"/>
</dbReference>
<evidence type="ECO:0000313" key="3">
    <source>
        <dbReference type="Proteomes" id="UP001500665"/>
    </source>
</evidence>
<organism evidence="2 3">
    <name type="scientific">Actinocorallia libanotica</name>
    <dbReference type="NCBI Taxonomy" id="46162"/>
    <lineage>
        <taxon>Bacteria</taxon>
        <taxon>Bacillati</taxon>
        <taxon>Actinomycetota</taxon>
        <taxon>Actinomycetes</taxon>
        <taxon>Streptosporangiales</taxon>
        <taxon>Thermomonosporaceae</taxon>
        <taxon>Actinocorallia</taxon>
    </lineage>
</organism>
<sequence length="68" mass="7355">MSFRSNNPPGKFTKAPEGKVPGSGRLLGLWLDSIPTAKGEPIAPPLDAEEIEKAAEILDRRAEKENRG</sequence>
<dbReference type="EMBL" id="BAAAHH010000001">
    <property type="protein sequence ID" value="GAA0936050.1"/>
    <property type="molecule type" value="Genomic_DNA"/>
</dbReference>
<comment type="caution">
    <text evidence="2">The sequence shown here is derived from an EMBL/GenBank/DDBJ whole genome shotgun (WGS) entry which is preliminary data.</text>
</comment>
<name>A0ABN1Q0K2_9ACTN</name>
<gene>
    <name evidence="2" type="ORF">GCM10009550_01530</name>
</gene>
<feature type="region of interest" description="Disordered" evidence="1">
    <location>
        <begin position="1"/>
        <end position="20"/>
    </location>
</feature>
<dbReference type="Proteomes" id="UP001500665">
    <property type="component" value="Unassembled WGS sequence"/>
</dbReference>
<accession>A0ABN1Q0K2</accession>
<keyword evidence="3" id="KW-1185">Reference proteome</keyword>
<protein>
    <submittedName>
        <fullName evidence="2">Uncharacterized protein</fullName>
    </submittedName>
</protein>